<name>A0ABW1WID1_9BACL</name>
<sequence length="173" mass="19875">MQRERKVVPYDEEWPILYKKESSQIIHHLKSMVTAIHHIGSTAIPGMCAKPTIDILIEVEDVHALDDNEQLSSLGYRPLGTHGIKGRRYFEKTDGVGNHLVHLHAYTSGTEDVVRHLAFRDFLSVHEDAADLYSQMKVQLAEHYPNDCDSYCEGKNELCRRIEQTALQWWYGA</sequence>
<dbReference type="Pfam" id="PF04229">
    <property type="entry name" value="GrpB"/>
    <property type="match status" value="1"/>
</dbReference>
<dbReference type="Proteomes" id="UP001596267">
    <property type="component" value="Unassembled WGS sequence"/>
</dbReference>
<dbReference type="RefSeq" id="WP_253076564.1">
    <property type="nucleotide sequence ID" value="NZ_JAMXWN010000009.1"/>
</dbReference>
<dbReference type="PANTHER" id="PTHR34822:SF1">
    <property type="entry name" value="GRPB FAMILY PROTEIN"/>
    <property type="match status" value="1"/>
</dbReference>
<dbReference type="SUPFAM" id="SSF81301">
    <property type="entry name" value="Nucleotidyltransferase"/>
    <property type="match status" value="1"/>
</dbReference>
<keyword evidence="2" id="KW-1185">Reference proteome</keyword>
<organism evidence="1 2">
    <name type="scientific">Sporolactobacillus kofuensis</name>
    <dbReference type="NCBI Taxonomy" id="269672"/>
    <lineage>
        <taxon>Bacteria</taxon>
        <taxon>Bacillati</taxon>
        <taxon>Bacillota</taxon>
        <taxon>Bacilli</taxon>
        <taxon>Bacillales</taxon>
        <taxon>Sporolactobacillaceae</taxon>
        <taxon>Sporolactobacillus</taxon>
    </lineage>
</organism>
<evidence type="ECO:0000313" key="1">
    <source>
        <dbReference type="EMBL" id="MFC6386989.1"/>
    </source>
</evidence>
<dbReference type="InterPro" id="IPR043519">
    <property type="entry name" value="NT_sf"/>
</dbReference>
<dbReference type="Gene3D" id="3.30.460.10">
    <property type="entry name" value="Beta Polymerase, domain 2"/>
    <property type="match status" value="1"/>
</dbReference>
<gene>
    <name evidence="1" type="ORF">ACFP7A_10275</name>
</gene>
<dbReference type="InterPro" id="IPR007344">
    <property type="entry name" value="GrpB/CoaE"/>
</dbReference>
<reference evidence="2" key="1">
    <citation type="journal article" date="2019" name="Int. J. Syst. Evol. Microbiol.">
        <title>The Global Catalogue of Microorganisms (GCM) 10K type strain sequencing project: providing services to taxonomists for standard genome sequencing and annotation.</title>
        <authorList>
            <consortium name="The Broad Institute Genomics Platform"/>
            <consortium name="The Broad Institute Genome Sequencing Center for Infectious Disease"/>
            <person name="Wu L."/>
            <person name="Ma J."/>
        </authorList>
    </citation>
    <scope>NUCLEOTIDE SEQUENCE [LARGE SCALE GENOMIC DNA]</scope>
    <source>
        <strain evidence="2">CCUG 42001</strain>
    </source>
</reference>
<dbReference type="EMBL" id="JBHSTQ010000009">
    <property type="protein sequence ID" value="MFC6386989.1"/>
    <property type="molecule type" value="Genomic_DNA"/>
</dbReference>
<accession>A0ABW1WID1</accession>
<proteinExistence type="predicted"/>
<evidence type="ECO:0000313" key="2">
    <source>
        <dbReference type="Proteomes" id="UP001596267"/>
    </source>
</evidence>
<comment type="caution">
    <text evidence="1">The sequence shown here is derived from an EMBL/GenBank/DDBJ whole genome shotgun (WGS) entry which is preliminary data.</text>
</comment>
<protein>
    <submittedName>
        <fullName evidence="1">GrpB family protein</fullName>
    </submittedName>
</protein>
<dbReference type="PANTHER" id="PTHR34822">
    <property type="entry name" value="GRPB DOMAIN PROTEIN (AFU_ORTHOLOGUE AFUA_1G01530)"/>
    <property type="match status" value="1"/>
</dbReference>